<evidence type="ECO:0000313" key="1">
    <source>
        <dbReference type="EMBL" id="PIC31160.1"/>
    </source>
</evidence>
<comment type="caution">
    <text evidence="1">The sequence shown here is derived from an EMBL/GenBank/DDBJ whole genome shotgun (WGS) entry which is preliminary data.</text>
</comment>
<protein>
    <submittedName>
        <fullName evidence="1">Uncharacterized protein</fullName>
    </submittedName>
</protein>
<dbReference type="EMBL" id="PDUG01000005">
    <property type="protein sequence ID" value="PIC31160.1"/>
    <property type="molecule type" value="Genomic_DNA"/>
</dbReference>
<keyword evidence="2" id="KW-1185">Reference proteome</keyword>
<accession>A0A2G5TV28</accession>
<dbReference type="Proteomes" id="UP000230233">
    <property type="component" value="Chromosome V"/>
</dbReference>
<dbReference type="AlphaFoldDB" id="A0A2G5TV28"/>
<proteinExistence type="predicted"/>
<gene>
    <name evidence="1" type="primary">Cnig_chr_V.g22158</name>
    <name evidence="1" type="ORF">B9Z55_022158</name>
</gene>
<reference evidence="2" key="1">
    <citation type="submission" date="2017-10" db="EMBL/GenBank/DDBJ databases">
        <title>Rapid genome shrinkage in a self-fertile nematode reveals novel sperm competition proteins.</title>
        <authorList>
            <person name="Yin D."/>
            <person name="Schwarz E.M."/>
            <person name="Thomas C.G."/>
            <person name="Felde R.L."/>
            <person name="Korf I.F."/>
            <person name="Cutter A.D."/>
            <person name="Schartner C.M."/>
            <person name="Ralston E.J."/>
            <person name="Meyer B.J."/>
            <person name="Haag E.S."/>
        </authorList>
    </citation>
    <scope>NUCLEOTIDE SEQUENCE [LARGE SCALE GENOMIC DNA]</scope>
    <source>
        <strain evidence="2">JU1422</strain>
    </source>
</reference>
<evidence type="ECO:0000313" key="2">
    <source>
        <dbReference type="Proteomes" id="UP000230233"/>
    </source>
</evidence>
<sequence>MDISPKKNFCLQYNVSITQQMICCRCYIAVPPRLIGHLRLAFAESYFIILFQGVCYREELRNAEIKRKKRRREKKTIDSLICRVILTYT</sequence>
<name>A0A2G5TV28_9PELO</name>
<organism evidence="1 2">
    <name type="scientific">Caenorhabditis nigoni</name>
    <dbReference type="NCBI Taxonomy" id="1611254"/>
    <lineage>
        <taxon>Eukaryota</taxon>
        <taxon>Metazoa</taxon>
        <taxon>Ecdysozoa</taxon>
        <taxon>Nematoda</taxon>
        <taxon>Chromadorea</taxon>
        <taxon>Rhabditida</taxon>
        <taxon>Rhabditina</taxon>
        <taxon>Rhabditomorpha</taxon>
        <taxon>Rhabditoidea</taxon>
        <taxon>Rhabditidae</taxon>
        <taxon>Peloderinae</taxon>
        <taxon>Caenorhabditis</taxon>
    </lineage>
</organism>